<proteinExistence type="predicted"/>
<organismHost>
    <name type="scientific">Ateles</name>
    <dbReference type="NCBI Taxonomy" id="9506"/>
</organismHost>
<dbReference type="InterPro" id="IPR003485">
    <property type="entry name" value="Herpes_US2_varicellovirus"/>
</dbReference>
<dbReference type="KEGG" id="vg:32707836"/>
<keyword evidence="3" id="KW-1185">Reference proteome</keyword>
<reference evidence="2 3" key="1">
    <citation type="journal article" date="2017" name="Arch. Virol.">
        <title>Sequence of the ateline alphaherpesvirus 1 (HVA1) genome.</title>
        <authorList>
            <person name="Eberle R."/>
            <person name="Black D.H."/>
        </authorList>
    </citation>
    <scope>NUCLEOTIDE SEQUENCE [LARGE SCALE GENOMIC DNA]</scope>
    <source>
        <strain evidence="2">Lennette</strain>
    </source>
</reference>
<name>A0A1S6JLR1_HSVA1</name>
<dbReference type="Pfam" id="PF02476">
    <property type="entry name" value="US2"/>
    <property type="match status" value="1"/>
</dbReference>
<sequence>MGVVSITVVTLLDRRGDLPRSSGDASPTLWNFLIRQCRVLASEPLGAPMVLRSADLRRLAGPLMDLPRPQRPVVRTRRRGTCPGAGDLFAEDGPGESVEWPDAVAGLRALADPRLIHLWVVGAADLCAPLLEGLRSGARLVAIQVGGLWGEGRGWQLGAHVAPGTSTWTPTPPPTEGPLAEALRGCAYRYAIIPSAEARAADERRAAAAIRAAGRDGRGPLARLLAAVWPRRHQEAAAPQTAVDEERPAAPSHIPSGATLGAVGPTAMPDGRRALPRLCYPISEFP</sequence>
<dbReference type="OrthoDB" id="10723at10239"/>
<feature type="region of interest" description="Disordered" evidence="1">
    <location>
        <begin position="235"/>
        <end position="267"/>
    </location>
</feature>
<protein>
    <submittedName>
        <fullName evidence="2">Virion protein US2</fullName>
    </submittedName>
</protein>
<accession>A0A1S6JLR1</accession>
<evidence type="ECO:0000256" key="1">
    <source>
        <dbReference type="SAM" id="MobiDB-lite"/>
    </source>
</evidence>
<evidence type="ECO:0000313" key="2">
    <source>
        <dbReference type="EMBL" id="AQS79219.1"/>
    </source>
</evidence>
<dbReference type="GeneID" id="32707836"/>
<dbReference type="EMBL" id="KY385637">
    <property type="protein sequence ID" value="AQS79219.1"/>
    <property type="molecule type" value="Genomic_DNA"/>
</dbReference>
<dbReference type="Proteomes" id="UP000243553">
    <property type="component" value="Segment"/>
</dbReference>
<organism evidence="2 3">
    <name type="scientific">Herpesvirus ateles type 1 (strain Lennette)</name>
    <dbReference type="NCBI Taxonomy" id="35243"/>
    <lineage>
        <taxon>Viruses</taxon>
        <taxon>Duplodnaviria</taxon>
        <taxon>Heunggongvirae</taxon>
        <taxon>Peploviricota</taxon>
        <taxon>Herviviricetes</taxon>
        <taxon>Herpesvirales</taxon>
        <taxon>Orthoherpesviridae</taxon>
        <taxon>Alphaherpesvirinae</taxon>
        <taxon>Simplexvirus</taxon>
        <taxon>Simplexvirus atelinealpha1</taxon>
    </lineage>
</organism>
<gene>
    <name evidence="2" type="primary">US2</name>
</gene>
<evidence type="ECO:0000313" key="3">
    <source>
        <dbReference type="Proteomes" id="UP000243553"/>
    </source>
</evidence>
<dbReference type="RefSeq" id="YP_009361941.1">
    <property type="nucleotide sequence ID" value="NC_034446.1"/>
</dbReference>